<dbReference type="EMBL" id="JBHMCG010000013">
    <property type="protein sequence ID" value="MFB9571400.1"/>
    <property type="molecule type" value="Genomic_DNA"/>
</dbReference>
<reference evidence="1 2" key="1">
    <citation type="submission" date="2024-09" db="EMBL/GenBank/DDBJ databases">
        <authorList>
            <person name="Sun Q."/>
            <person name="Mori K."/>
        </authorList>
    </citation>
    <scope>NUCLEOTIDE SEQUENCE [LARGE SCALE GENOMIC DNA]</scope>
    <source>
        <strain evidence="1 2">JCM 3331</strain>
    </source>
</reference>
<comment type="caution">
    <text evidence="1">The sequence shown here is derived from an EMBL/GenBank/DDBJ whole genome shotgun (WGS) entry which is preliminary data.</text>
</comment>
<keyword evidence="2" id="KW-1185">Reference proteome</keyword>
<evidence type="ECO:0000313" key="2">
    <source>
        <dbReference type="Proteomes" id="UP001589710"/>
    </source>
</evidence>
<evidence type="ECO:0008006" key="3">
    <source>
        <dbReference type="Google" id="ProtNLM"/>
    </source>
</evidence>
<dbReference type="Proteomes" id="UP001589710">
    <property type="component" value="Unassembled WGS sequence"/>
</dbReference>
<gene>
    <name evidence="1" type="ORF">ACFFTL_03340</name>
</gene>
<accession>A0ABV5R0N6</accession>
<sequence length="242" mass="26129">MQIEAISALAASGAAILGVPAALLVGFRQARAAREAAAHAAQAASAQWRNNSRRDAAVAFIMAVEQALELAREIRPAQMALDLEPGKLLRRELRKTLAVVQLEGPLCIAQLAESVQKAVDKTLAGVMAEHRRIAPSLALRAAAEQGNEAALVLRRQLNGQNLSGTRIDPQLWRDVVRAGVLTPRQVSILARRHQGRPTSGRPRVPFGELYQSHREALQRFIAVVRNQLDVPPGMPQSPPSSA</sequence>
<organism evidence="1 2">
    <name type="scientific">Streptomyces yanii</name>
    <dbReference type="NCBI Taxonomy" id="78510"/>
    <lineage>
        <taxon>Bacteria</taxon>
        <taxon>Bacillati</taxon>
        <taxon>Actinomycetota</taxon>
        <taxon>Actinomycetes</taxon>
        <taxon>Kitasatosporales</taxon>
        <taxon>Streptomycetaceae</taxon>
        <taxon>Streptomyces</taxon>
    </lineage>
</organism>
<dbReference type="RefSeq" id="WP_345516822.1">
    <property type="nucleotide sequence ID" value="NZ_BAAAXD010000039.1"/>
</dbReference>
<name>A0ABV5R0N6_9ACTN</name>
<evidence type="ECO:0000313" key="1">
    <source>
        <dbReference type="EMBL" id="MFB9571400.1"/>
    </source>
</evidence>
<proteinExistence type="predicted"/>
<protein>
    <recommendedName>
        <fullName evidence="3">Secreted protein</fullName>
    </recommendedName>
</protein>